<evidence type="ECO:0000256" key="13">
    <source>
        <dbReference type="SAM" id="MobiDB-lite"/>
    </source>
</evidence>
<name>A0A4S4DAY7_CAMSN</name>
<comment type="subcellular location">
    <subcellularLocation>
        <location evidence="1 12">Mitochondrion inner membrane</location>
        <topology evidence="1 12">Single-pass membrane protein</topology>
    </subcellularLocation>
</comment>
<keyword evidence="8" id="KW-1133">Transmembrane helix</keyword>
<comment type="subunit">
    <text evidence="12">Component of the TIM23 complex.</text>
</comment>
<keyword evidence="16" id="KW-1185">Reference proteome</keyword>
<keyword evidence="10 12" id="KW-0496">Mitochondrion</keyword>
<dbReference type="PROSITE" id="PS50969">
    <property type="entry name" value="FCP1"/>
    <property type="match status" value="1"/>
</dbReference>
<dbReference type="STRING" id="542762.A0A4S4DAY7"/>
<evidence type="ECO:0000256" key="1">
    <source>
        <dbReference type="ARBA" id="ARBA00004434"/>
    </source>
</evidence>
<evidence type="ECO:0000256" key="7">
    <source>
        <dbReference type="ARBA" id="ARBA00022946"/>
    </source>
</evidence>
<keyword evidence="6 12" id="KW-0653">Protein transport</keyword>
<evidence type="ECO:0000256" key="9">
    <source>
        <dbReference type="ARBA" id="ARBA00023010"/>
    </source>
</evidence>
<evidence type="ECO:0000256" key="3">
    <source>
        <dbReference type="ARBA" id="ARBA00022448"/>
    </source>
</evidence>
<dbReference type="Proteomes" id="UP000306102">
    <property type="component" value="Unassembled WGS sequence"/>
</dbReference>
<comment type="caution">
    <text evidence="15">The sequence shown here is derived from an EMBL/GenBank/DDBJ whole genome shotgun (WGS) entry which is preliminary data.</text>
</comment>
<proteinExistence type="inferred from homology"/>
<evidence type="ECO:0000256" key="4">
    <source>
        <dbReference type="ARBA" id="ARBA00022692"/>
    </source>
</evidence>
<dbReference type="Gene3D" id="3.40.50.1000">
    <property type="entry name" value="HAD superfamily/HAD-like"/>
    <property type="match status" value="1"/>
</dbReference>
<keyword evidence="9 12" id="KW-0811">Translocation</keyword>
<dbReference type="GO" id="GO:0015031">
    <property type="term" value="P:protein transport"/>
    <property type="evidence" value="ECO:0007669"/>
    <property type="project" value="UniProtKB-KW"/>
</dbReference>
<gene>
    <name evidence="15" type="ORF">TEA_001124</name>
</gene>
<organism evidence="15 16">
    <name type="scientific">Camellia sinensis var. sinensis</name>
    <name type="common">China tea</name>
    <dbReference type="NCBI Taxonomy" id="542762"/>
    <lineage>
        <taxon>Eukaryota</taxon>
        <taxon>Viridiplantae</taxon>
        <taxon>Streptophyta</taxon>
        <taxon>Embryophyta</taxon>
        <taxon>Tracheophyta</taxon>
        <taxon>Spermatophyta</taxon>
        <taxon>Magnoliopsida</taxon>
        <taxon>eudicotyledons</taxon>
        <taxon>Gunneridae</taxon>
        <taxon>Pentapetalae</taxon>
        <taxon>asterids</taxon>
        <taxon>Ericales</taxon>
        <taxon>Theaceae</taxon>
        <taxon>Camellia</taxon>
    </lineage>
</organism>
<evidence type="ECO:0000256" key="6">
    <source>
        <dbReference type="ARBA" id="ARBA00022927"/>
    </source>
</evidence>
<dbReference type="SMART" id="SM00577">
    <property type="entry name" value="CPDc"/>
    <property type="match status" value="1"/>
</dbReference>
<evidence type="ECO:0000256" key="2">
    <source>
        <dbReference type="ARBA" id="ARBA00006344"/>
    </source>
</evidence>
<dbReference type="InterPro" id="IPR004274">
    <property type="entry name" value="FCP1_dom"/>
</dbReference>
<keyword evidence="4" id="KW-0812">Transmembrane</keyword>
<evidence type="ECO:0000259" key="14">
    <source>
        <dbReference type="PROSITE" id="PS50969"/>
    </source>
</evidence>
<dbReference type="InterPro" id="IPR023214">
    <property type="entry name" value="HAD_sf"/>
</dbReference>
<sequence>MAAIAWSRLFSIVSKHNRRFFSDIAANPHREPIISSSSILSNQAPPPPPSSNPPPPSDSSPPPPSSTGAEKTSRSFLMYTLAAALTGGVAAAGYATRAYSLDEVDEKTKALRASANYTVGDDASALDKFQAFLYAAAMTVPAKLVELYLDLRRMSEEHVRGFTEPSSDKLLPDLHPMEQHVFTLVLDLNETLIYSDWKNEGFDSELAHMLMTFLSLSLLGEKHAQRDRGWRTFKRPGVDAFLEHMAQFYEIVVYSDQLNMYVDPVVERLDPKHCIRYKLSRGATRYQGGKHYRDLSKLNRDPAKILYVSGHALESSLQPENGVPIKPWKLEEDDTALVDLIPFLEYVARHRPADIRPVLASYQGHDIAKEFIERSKDYQSKLYDFQSKWDNLIIIFLDSHIEFMKLGMATRQANARAETARSFLAALR</sequence>
<comment type="function">
    <text evidence="12">Essential component of the TIM23 complex, a complex that mediates the translocation of transit peptide-containing proteins across the mitochondrial inner membrane.</text>
</comment>
<evidence type="ECO:0000256" key="10">
    <source>
        <dbReference type="ARBA" id="ARBA00023128"/>
    </source>
</evidence>
<dbReference type="CDD" id="cd07521">
    <property type="entry name" value="HAD_FCP1-like"/>
    <property type="match status" value="1"/>
</dbReference>
<accession>A0A4S4DAY7</accession>
<keyword evidence="7 12" id="KW-0809">Transit peptide</keyword>
<dbReference type="AlphaFoldDB" id="A0A4S4DAY7"/>
<dbReference type="EMBL" id="SDRB02011870">
    <property type="protein sequence ID" value="THF99722.1"/>
    <property type="molecule type" value="Genomic_DNA"/>
</dbReference>
<dbReference type="PANTHER" id="PTHR12210">
    <property type="entry name" value="DULLARD PROTEIN PHOSPHATASE"/>
    <property type="match status" value="1"/>
</dbReference>
<dbReference type="GO" id="GO:0005744">
    <property type="term" value="C:TIM23 mitochondrial import inner membrane translocase complex"/>
    <property type="evidence" value="ECO:0007669"/>
    <property type="project" value="UniProtKB-UniRule"/>
</dbReference>
<evidence type="ECO:0000256" key="12">
    <source>
        <dbReference type="RuleBase" id="RU365079"/>
    </source>
</evidence>
<reference evidence="15 16" key="1">
    <citation type="journal article" date="2018" name="Proc. Natl. Acad. Sci. U.S.A.">
        <title>Draft genome sequence of Camellia sinensis var. sinensis provides insights into the evolution of the tea genome and tea quality.</title>
        <authorList>
            <person name="Wei C."/>
            <person name="Yang H."/>
            <person name="Wang S."/>
            <person name="Zhao J."/>
            <person name="Liu C."/>
            <person name="Gao L."/>
            <person name="Xia E."/>
            <person name="Lu Y."/>
            <person name="Tai Y."/>
            <person name="She G."/>
            <person name="Sun J."/>
            <person name="Cao H."/>
            <person name="Tong W."/>
            <person name="Gao Q."/>
            <person name="Li Y."/>
            <person name="Deng W."/>
            <person name="Jiang X."/>
            <person name="Wang W."/>
            <person name="Chen Q."/>
            <person name="Zhang S."/>
            <person name="Li H."/>
            <person name="Wu J."/>
            <person name="Wang P."/>
            <person name="Li P."/>
            <person name="Shi C."/>
            <person name="Zheng F."/>
            <person name="Jian J."/>
            <person name="Huang B."/>
            <person name="Shan D."/>
            <person name="Shi M."/>
            <person name="Fang C."/>
            <person name="Yue Y."/>
            <person name="Li F."/>
            <person name="Li D."/>
            <person name="Wei S."/>
            <person name="Han B."/>
            <person name="Jiang C."/>
            <person name="Yin Y."/>
            <person name="Xia T."/>
            <person name="Zhang Z."/>
            <person name="Bennetzen J.L."/>
            <person name="Zhao S."/>
            <person name="Wan X."/>
        </authorList>
    </citation>
    <scope>NUCLEOTIDE SEQUENCE [LARGE SCALE GENOMIC DNA]</scope>
    <source>
        <strain evidence="16">cv. Shuchazao</strain>
        <tissue evidence="15">Leaf</tissue>
    </source>
</reference>
<feature type="region of interest" description="Disordered" evidence="13">
    <location>
        <begin position="36"/>
        <end position="71"/>
    </location>
</feature>
<keyword evidence="5" id="KW-0999">Mitochondrion inner membrane</keyword>
<dbReference type="FunFam" id="3.40.50.1000:FF:000019">
    <property type="entry name" value="Mitochondrial import inner membrane translocase subunit TIM50"/>
    <property type="match status" value="1"/>
</dbReference>
<keyword evidence="11" id="KW-0472">Membrane</keyword>
<comment type="similarity">
    <text evidence="2 12">Belongs to the TIM50 family.</text>
</comment>
<dbReference type="InterPro" id="IPR036412">
    <property type="entry name" value="HAD-like_sf"/>
</dbReference>
<dbReference type="SUPFAM" id="SSF56784">
    <property type="entry name" value="HAD-like"/>
    <property type="match status" value="1"/>
</dbReference>
<keyword evidence="3 12" id="KW-0813">Transport</keyword>
<evidence type="ECO:0000256" key="5">
    <source>
        <dbReference type="ARBA" id="ARBA00022792"/>
    </source>
</evidence>
<feature type="domain" description="FCP1 homology" evidence="14">
    <location>
        <begin position="177"/>
        <end position="347"/>
    </location>
</feature>
<evidence type="ECO:0000313" key="15">
    <source>
        <dbReference type="EMBL" id="THF99722.1"/>
    </source>
</evidence>
<dbReference type="Pfam" id="PF03031">
    <property type="entry name" value="NIF"/>
    <property type="match status" value="1"/>
</dbReference>
<evidence type="ECO:0000256" key="11">
    <source>
        <dbReference type="ARBA" id="ARBA00023136"/>
    </source>
</evidence>
<protein>
    <recommendedName>
        <fullName evidence="12">Mitochondrial import inner membrane translocase subunit TIM50</fullName>
    </recommendedName>
</protein>
<evidence type="ECO:0000256" key="8">
    <source>
        <dbReference type="ARBA" id="ARBA00022989"/>
    </source>
</evidence>
<feature type="compositionally biased region" description="Pro residues" evidence="13">
    <location>
        <begin position="44"/>
        <end position="65"/>
    </location>
</feature>
<dbReference type="InterPro" id="IPR050365">
    <property type="entry name" value="TIM50"/>
</dbReference>
<evidence type="ECO:0000313" key="16">
    <source>
        <dbReference type="Proteomes" id="UP000306102"/>
    </source>
</evidence>